<dbReference type="InterPro" id="IPR058647">
    <property type="entry name" value="BSH_CzcB-like"/>
</dbReference>
<dbReference type="Gene3D" id="1.10.287.470">
    <property type="entry name" value="Helix hairpin bin"/>
    <property type="match status" value="1"/>
</dbReference>
<keyword evidence="3" id="KW-0812">Transmembrane</keyword>
<accession>A0ABR9FL00</accession>
<dbReference type="Gene3D" id="2.40.50.100">
    <property type="match status" value="1"/>
</dbReference>
<feature type="transmembrane region" description="Helical" evidence="3">
    <location>
        <begin position="9"/>
        <end position="27"/>
    </location>
</feature>
<keyword evidence="2" id="KW-0175">Coiled coil</keyword>
<evidence type="ECO:0000256" key="1">
    <source>
        <dbReference type="ARBA" id="ARBA00009477"/>
    </source>
</evidence>
<keyword evidence="8" id="KW-1185">Reference proteome</keyword>
<dbReference type="InterPro" id="IPR006143">
    <property type="entry name" value="RND_pump_MFP"/>
</dbReference>
<keyword evidence="3" id="KW-1133">Transmembrane helix</keyword>
<evidence type="ECO:0000256" key="3">
    <source>
        <dbReference type="SAM" id="Phobius"/>
    </source>
</evidence>
<dbReference type="SUPFAM" id="SSF111369">
    <property type="entry name" value="HlyD-like secretion proteins"/>
    <property type="match status" value="1"/>
</dbReference>
<feature type="domain" description="YknX-like C-terminal permuted SH3-like" evidence="6">
    <location>
        <begin position="281"/>
        <end position="348"/>
    </location>
</feature>
<dbReference type="Proteomes" id="UP000707245">
    <property type="component" value="Unassembled WGS sequence"/>
</dbReference>
<gene>
    <name evidence="7" type="ORF">EI167_08505</name>
</gene>
<feature type="coiled-coil region" evidence="2">
    <location>
        <begin position="109"/>
        <end position="167"/>
    </location>
</feature>
<name>A0ABR9FL00_9GAMM</name>
<reference evidence="7 8" key="1">
    <citation type="submission" date="2020-07" db="EMBL/GenBank/DDBJ databases">
        <title>Halophilic bacteria isolated from french cheeses.</title>
        <authorList>
            <person name="Kothe C.I."/>
            <person name="Farah-Kraiem B."/>
            <person name="Renault P."/>
            <person name="Dridi B."/>
        </authorList>
    </citation>
    <scope>NUCLEOTIDE SEQUENCE [LARGE SCALE GENOMIC DNA]</scope>
    <source>
        <strain evidence="7 8">FME14</strain>
    </source>
</reference>
<dbReference type="PANTHER" id="PTHR30469:SF16">
    <property type="entry name" value="HAE1 FAMILY EFFLUX PUMP MFP COMPONENT"/>
    <property type="match status" value="1"/>
</dbReference>
<dbReference type="Gene3D" id="2.40.30.170">
    <property type="match status" value="1"/>
</dbReference>
<dbReference type="Gene3D" id="2.40.420.20">
    <property type="match status" value="1"/>
</dbReference>
<dbReference type="InterPro" id="IPR058637">
    <property type="entry name" value="YknX-like_C"/>
</dbReference>
<dbReference type="RefSeq" id="WP_192541425.1">
    <property type="nucleotide sequence ID" value="NZ_JBQDLW010000041.1"/>
</dbReference>
<sequence>MYVKQSGKALFPFIITVLIGLCVYLYLPSSQGEQSDFTESATQVTAHTVASEENAVLIEAIGSARANQAIYIKSAQNDYVTDIYFKDGDLVSKGQKLVQLQSLQEELTVKELAINLREEKRQLERLTELSRSQATAKSLLEEQLSRVDATEAQLENAKTKLSEMTITAPFSGILGKRQISIGAYVNNSTIITSLDDISIIKVDFKVPEKYLAQLNVGMKVMTQNDAYPEKTFTGKVTHVSARIDAITRSVEVTASFANKSGLLRPGMLLNTALQLSSNQAMMVPEKAVIPQQDKHYVFQIEDGIATKVEVNVAGRHNGWVAIDEGISNGQLIVTEGIIKIRSGSKVSVKG</sequence>
<evidence type="ECO:0000256" key="2">
    <source>
        <dbReference type="SAM" id="Coils"/>
    </source>
</evidence>
<dbReference type="Pfam" id="PF25973">
    <property type="entry name" value="BSH_CzcB"/>
    <property type="match status" value="1"/>
</dbReference>
<dbReference type="PANTHER" id="PTHR30469">
    <property type="entry name" value="MULTIDRUG RESISTANCE PROTEIN MDTA"/>
    <property type="match status" value="1"/>
</dbReference>
<evidence type="ECO:0000259" key="4">
    <source>
        <dbReference type="Pfam" id="PF25954"/>
    </source>
</evidence>
<feature type="domain" description="CzcB-like barrel-sandwich hybrid" evidence="5">
    <location>
        <begin position="79"/>
        <end position="193"/>
    </location>
</feature>
<dbReference type="InterPro" id="IPR058792">
    <property type="entry name" value="Beta-barrel_RND_2"/>
</dbReference>
<dbReference type="Pfam" id="PF25954">
    <property type="entry name" value="Beta-barrel_RND_2"/>
    <property type="match status" value="1"/>
</dbReference>
<proteinExistence type="inferred from homology"/>
<dbReference type="NCBIfam" id="TIGR01730">
    <property type="entry name" value="RND_mfp"/>
    <property type="match status" value="1"/>
</dbReference>
<feature type="domain" description="CusB-like beta-barrel" evidence="4">
    <location>
        <begin position="202"/>
        <end position="274"/>
    </location>
</feature>
<evidence type="ECO:0000259" key="6">
    <source>
        <dbReference type="Pfam" id="PF25989"/>
    </source>
</evidence>
<evidence type="ECO:0000313" key="8">
    <source>
        <dbReference type="Proteomes" id="UP000707245"/>
    </source>
</evidence>
<keyword evidence="3" id="KW-0472">Membrane</keyword>
<protein>
    <submittedName>
        <fullName evidence="7">Efflux RND transporter periplasmic adaptor subunit</fullName>
    </submittedName>
</protein>
<dbReference type="EMBL" id="RRZA01000021">
    <property type="protein sequence ID" value="MBE0457490.1"/>
    <property type="molecule type" value="Genomic_DNA"/>
</dbReference>
<comment type="similarity">
    <text evidence="1">Belongs to the membrane fusion protein (MFP) (TC 8.A.1) family.</text>
</comment>
<evidence type="ECO:0000313" key="7">
    <source>
        <dbReference type="EMBL" id="MBE0457490.1"/>
    </source>
</evidence>
<comment type="caution">
    <text evidence="7">The sequence shown here is derived from an EMBL/GenBank/DDBJ whole genome shotgun (WGS) entry which is preliminary data.</text>
</comment>
<dbReference type="Pfam" id="PF25989">
    <property type="entry name" value="YknX_C"/>
    <property type="match status" value="1"/>
</dbReference>
<organism evidence="7 8">
    <name type="scientific">Pseudoalteromonas prydzensis</name>
    <dbReference type="NCBI Taxonomy" id="182141"/>
    <lineage>
        <taxon>Bacteria</taxon>
        <taxon>Pseudomonadati</taxon>
        <taxon>Pseudomonadota</taxon>
        <taxon>Gammaproteobacteria</taxon>
        <taxon>Alteromonadales</taxon>
        <taxon>Pseudoalteromonadaceae</taxon>
        <taxon>Pseudoalteromonas</taxon>
    </lineage>
</organism>
<evidence type="ECO:0000259" key="5">
    <source>
        <dbReference type="Pfam" id="PF25973"/>
    </source>
</evidence>